<evidence type="ECO:0000313" key="5">
    <source>
        <dbReference type="EMBL" id="NYS47178.1"/>
    </source>
</evidence>
<protein>
    <submittedName>
        <fullName evidence="5">SMC-Scp complex subunit ScpB</fullName>
    </submittedName>
</protein>
<reference evidence="5 6" key="1">
    <citation type="submission" date="2020-07" db="EMBL/GenBank/DDBJ databases">
        <title>MOT database genomes.</title>
        <authorList>
            <person name="Joseph S."/>
            <person name="Aduse-Opoku J."/>
            <person name="Hashim A."/>
            <person name="Wade W."/>
            <person name="Curtis M."/>
        </authorList>
    </citation>
    <scope>NUCLEOTIDE SEQUENCE [LARGE SCALE GENOMIC DNA]</scope>
    <source>
        <strain evidence="5 6">CIP 106318</strain>
    </source>
</reference>
<evidence type="ECO:0000256" key="4">
    <source>
        <dbReference type="ARBA" id="ARBA00023306"/>
    </source>
</evidence>
<evidence type="ECO:0000313" key="6">
    <source>
        <dbReference type="Proteomes" id="UP000531840"/>
    </source>
</evidence>
<keyword evidence="3" id="KW-0159">Chromosome partition</keyword>
<dbReference type="Proteomes" id="UP000531840">
    <property type="component" value="Unassembled WGS sequence"/>
</dbReference>
<dbReference type="Gene3D" id="1.10.10.10">
    <property type="entry name" value="Winged helix-like DNA-binding domain superfamily/Winged helix DNA-binding domain"/>
    <property type="match status" value="2"/>
</dbReference>
<dbReference type="InterPro" id="IPR036390">
    <property type="entry name" value="WH_DNA-bd_sf"/>
</dbReference>
<keyword evidence="4" id="KW-0131">Cell cycle</keyword>
<dbReference type="InterPro" id="IPR005234">
    <property type="entry name" value="ScpB_csome_segregation"/>
</dbReference>
<sequence>MILEETKKTLEALFFIKGDEGISIIFLSDFLEISKNESENILNIFSEQYNRNNDIFVIKKFGNVYKMLVKDNIFKVIKEKLENKKLAKLSKVSLETLAIIAYNQPISKIEIDKIRGVNSDSVINSLLDKELIYSNKVSDKIGKPKLYETTNLFLDIFGLESLDELPNIEEDNKLLEEFLNE</sequence>
<dbReference type="PIRSF" id="PIRSF019345">
    <property type="entry name" value="ScpB"/>
    <property type="match status" value="1"/>
</dbReference>
<evidence type="ECO:0000256" key="2">
    <source>
        <dbReference type="ARBA" id="ARBA00022618"/>
    </source>
</evidence>
<proteinExistence type="predicted"/>
<dbReference type="RefSeq" id="WP_179940773.1">
    <property type="nucleotide sequence ID" value="NZ_JACBYF010000004.1"/>
</dbReference>
<evidence type="ECO:0000256" key="1">
    <source>
        <dbReference type="ARBA" id="ARBA00022490"/>
    </source>
</evidence>
<gene>
    <name evidence="5" type="primary">scpB</name>
    <name evidence="5" type="ORF">HZY85_03075</name>
</gene>
<keyword evidence="6" id="KW-1185">Reference proteome</keyword>
<dbReference type="Pfam" id="PF04079">
    <property type="entry name" value="SMC_ScpB"/>
    <property type="match status" value="1"/>
</dbReference>
<dbReference type="EMBL" id="JACBYF010000004">
    <property type="protein sequence ID" value="NYS47178.1"/>
    <property type="molecule type" value="Genomic_DNA"/>
</dbReference>
<dbReference type="PANTHER" id="PTHR34298">
    <property type="entry name" value="SEGREGATION AND CONDENSATION PROTEIN B"/>
    <property type="match status" value="1"/>
</dbReference>
<dbReference type="SUPFAM" id="SSF46785">
    <property type="entry name" value="Winged helix' DNA-binding domain"/>
    <property type="match status" value="1"/>
</dbReference>
<dbReference type="PANTHER" id="PTHR34298:SF2">
    <property type="entry name" value="SEGREGATION AND CONDENSATION PROTEIN B"/>
    <property type="match status" value="1"/>
</dbReference>
<name>A0ABX2SYS2_9BACL</name>
<evidence type="ECO:0000256" key="3">
    <source>
        <dbReference type="ARBA" id="ARBA00022829"/>
    </source>
</evidence>
<dbReference type="NCBIfam" id="TIGR00281">
    <property type="entry name" value="SMC-Scp complex subunit ScpB"/>
    <property type="match status" value="1"/>
</dbReference>
<keyword evidence="1" id="KW-0963">Cytoplasm</keyword>
<keyword evidence="2" id="KW-0132">Cell division</keyword>
<accession>A0ABX2SYS2</accession>
<dbReference type="InterPro" id="IPR036388">
    <property type="entry name" value="WH-like_DNA-bd_sf"/>
</dbReference>
<organism evidence="5 6">
    <name type="scientific">Gemelliphila palaticanis</name>
    <dbReference type="NCBI Taxonomy" id="81950"/>
    <lineage>
        <taxon>Bacteria</taxon>
        <taxon>Bacillati</taxon>
        <taxon>Bacillota</taxon>
        <taxon>Bacilli</taxon>
        <taxon>Bacillales</taxon>
        <taxon>Gemellaceae</taxon>
        <taxon>Gemelliphila</taxon>
    </lineage>
</organism>
<comment type="caution">
    <text evidence="5">The sequence shown here is derived from an EMBL/GenBank/DDBJ whole genome shotgun (WGS) entry which is preliminary data.</text>
</comment>